<name>A0A2P6MUU4_9EUKA</name>
<organism evidence="1 2">
    <name type="scientific">Planoprotostelium fungivorum</name>
    <dbReference type="NCBI Taxonomy" id="1890364"/>
    <lineage>
        <taxon>Eukaryota</taxon>
        <taxon>Amoebozoa</taxon>
        <taxon>Evosea</taxon>
        <taxon>Variosea</taxon>
        <taxon>Cavosteliida</taxon>
        <taxon>Cavosteliaceae</taxon>
        <taxon>Planoprotostelium</taxon>
    </lineage>
</organism>
<dbReference type="AlphaFoldDB" id="A0A2P6MUU4"/>
<accession>A0A2P6MUU4</accession>
<sequence>MGSTLQQQLKEAQLNNQQQGVDLVAQNQITQSLSYVDESLTAIRTFFKFQDMQPNLHPDLLVPLNYIPYLNFVRQIASPKADSFFSTGYTWFTGQNIQIEVSNDKWSLYNYIYPGGSGSSYRYTITETMDLATLNYSRPDDI</sequence>
<evidence type="ECO:0000313" key="1">
    <source>
        <dbReference type="EMBL" id="PRP75488.1"/>
    </source>
</evidence>
<protein>
    <submittedName>
        <fullName evidence="1">Uncharacterized protein</fullName>
    </submittedName>
</protein>
<evidence type="ECO:0000313" key="2">
    <source>
        <dbReference type="Proteomes" id="UP000241769"/>
    </source>
</evidence>
<keyword evidence="2" id="KW-1185">Reference proteome</keyword>
<dbReference type="EMBL" id="MDYQ01000380">
    <property type="protein sequence ID" value="PRP75488.1"/>
    <property type="molecule type" value="Genomic_DNA"/>
</dbReference>
<dbReference type="Proteomes" id="UP000241769">
    <property type="component" value="Unassembled WGS sequence"/>
</dbReference>
<reference evidence="1 2" key="1">
    <citation type="journal article" date="2018" name="Genome Biol. Evol.">
        <title>Multiple Roots of Fruiting Body Formation in Amoebozoa.</title>
        <authorList>
            <person name="Hillmann F."/>
            <person name="Forbes G."/>
            <person name="Novohradska S."/>
            <person name="Ferling I."/>
            <person name="Riege K."/>
            <person name="Groth M."/>
            <person name="Westermann M."/>
            <person name="Marz M."/>
            <person name="Spaller T."/>
            <person name="Winckler T."/>
            <person name="Schaap P."/>
            <person name="Glockner G."/>
        </authorList>
    </citation>
    <scope>NUCLEOTIDE SEQUENCE [LARGE SCALE GENOMIC DNA]</scope>
    <source>
        <strain evidence="1 2">Jena</strain>
    </source>
</reference>
<comment type="caution">
    <text evidence="1">The sequence shown here is derived from an EMBL/GenBank/DDBJ whole genome shotgun (WGS) entry which is preliminary data.</text>
</comment>
<proteinExistence type="predicted"/>
<gene>
    <name evidence="1" type="ORF">PROFUN_10666</name>
</gene>
<dbReference type="InParanoid" id="A0A2P6MUU4"/>